<dbReference type="PROSITE" id="PS50077">
    <property type="entry name" value="HEAT_REPEAT"/>
    <property type="match status" value="1"/>
</dbReference>
<comment type="catalytic activity">
    <reaction evidence="8">
        <text>L-seryl-[protein] + ATP = O-phospho-L-seryl-[protein] + ADP + H(+)</text>
        <dbReference type="Rhea" id="RHEA:17989"/>
        <dbReference type="Rhea" id="RHEA-COMP:9863"/>
        <dbReference type="Rhea" id="RHEA-COMP:11604"/>
        <dbReference type="ChEBI" id="CHEBI:15378"/>
        <dbReference type="ChEBI" id="CHEBI:29999"/>
        <dbReference type="ChEBI" id="CHEBI:30616"/>
        <dbReference type="ChEBI" id="CHEBI:83421"/>
        <dbReference type="ChEBI" id="CHEBI:456216"/>
        <dbReference type="EC" id="2.7.11.1"/>
    </reaction>
</comment>
<reference evidence="10 11" key="1">
    <citation type="journal article" date="2017" name="ISME J.">
        <title>Energy and carbon metabolisms in a deep terrestrial subsurface fluid microbial community.</title>
        <authorList>
            <person name="Momper L."/>
            <person name="Jungbluth S.P."/>
            <person name="Lee M.D."/>
            <person name="Amend J.P."/>
        </authorList>
    </citation>
    <scope>NUCLEOTIDE SEQUENCE [LARGE SCALE GENOMIC DNA]</scope>
    <source>
        <strain evidence="10">SURF_26</strain>
    </source>
</reference>
<dbReference type="SMART" id="SM00220">
    <property type="entry name" value="S_TKc"/>
    <property type="match status" value="1"/>
</dbReference>
<dbReference type="SUPFAM" id="SSF56112">
    <property type="entry name" value="Protein kinase-like (PK-like)"/>
    <property type="match status" value="2"/>
</dbReference>
<dbReference type="EMBL" id="QZJZ01000017">
    <property type="protein sequence ID" value="RJP61037.1"/>
    <property type="molecule type" value="Genomic_DNA"/>
</dbReference>
<dbReference type="GO" id="GO:0004674">
    <property type="term" value="F:protein serine/threonine kinase activity"/>
    <property type="evidence" value="ECO:0007669"/>
    <property type="project" value="UniProtKB-KW"/>
</dbReference>
<evidence type="ECO:0000256" key="6">
    <source>
        <dbReference type="ARBA" id="ARBA00022840"/>
    </source>
</evidence>
<gene>
    <name evidence="10" type="ORF">C4541_02905</name>
</gene>
<feature type="domain" description="Protein kinase" evidence="9">
    <location>
        <begin position="1570"/>
        <end position="1847"/>
    </location>
</feature>
<dbReference type="InterPro" id="IPR011989">
    <property type="entry name" value="ARM-like"/>
</dbReference>
<keyword evidence="2" id="KW-0723">Serine/threonine-protein kinase</keyword>
<accession>A0A3A4RE77</accession>
<dbReference type="PANTHER" id="PTHR24356">
    <property type="entry name" value="SERINE/THREONINE-PROTEIN KINASE"/>
    <property type="match status" value="1"/>
</dbReference>
<evidence type="ECO:0000313" key="11">
    <source>
        <dbReference type="Proteomes" id="UP000266426"/>
    </source>
</evidence>
<dbReference type="SUPFAM" id="SSF48371">
    <property type="entry name" value="ARM repeat"/>
    <property type="match status" value="1"/>
</dbReference>
<dbReference type="PROSITE" id="PS50011">
    <property type="entry name" value="PROTEIN_KINASE_DOM"/>
    <property type="match status" value="2"/>
</dbReference>
<name>A0A3A4RE77_9BACT</name>
<dbReference type="InterPro" id="IPR050236">
    <property type="entry name" value="Ser_Thr_kinase_AGC"/>
</dbReference>
<keyword evidence="5" id="KW-0418">Kinase</keyword>
<proteinExistence type="predicted"/>
<dbReference type="PANTHER" id="PTHR24356:SF1">
    <property type="entry name" value="SERINE_THREONINE-PROTEIN KINASE GREATWALL"/>
    <property type="match status" value="1"/>
</dbReference>
<dbReference type="Gene3D" id="1.10.510.10">
    <property type="entry name" value="Transferase(Phosphotransferase) domain 1"/>
    <property type="match status" value="2"/>
</dbReference>
<evidence type="ECO:0000256" key="8">
    <source>
        <dbReference type="ARBA" id="ARBA00048679"/>
    </source>
</evidence>
<dbReference type="InterPro" id="IPR011009">
    <property type="entry name" value="Kinase-like_dom_sf"/>
</dbReference>
<dbReference type="InterPro" id="IPR021133">
    <property type="entry name" value="HEAT_type_2"/>
</dbReference>
<keyword evidence="4" id="KW-0547">Nucleotide-binding</keyword>
<evidence type="ECO:0000256" key="5">
    <source>
        <dbReference type="ARBA" id="ARBA00022777"/>
    </source>
</evidence>
<evidence type="ECO:0000256" key="1">
    <source>
        <dbReference type="ARBA" id="ARBA00012513"/>
    </source>
</evidence>
<dbReference type="GO" id="GO:0035556">
    <property type="term" value="P:intracellular signal transduction"/>
    <property type="evidence" value="ECO:0007669"/>
    <property type="project" value="TreeGrafter"/>
</dbReference>
<comment type="catalytic activity">
    <reaction evidence="7">
        <text>L-threonyl-[protein] + ATP = O-phospho-L-threonyl-[protein] + ADP + H(+)</text>
        <dbReference type="Rhea" id="RHEA:46608"/>
        <dbReference type="Rhea" id="RHEA-COMP:11060"/>
        <dbReference type="Rhea" id="RHEA-COMP:11605"/>
        <dbReference type="ChEBI" id="CHEBI:15378"/>
        <dbReference type="ChEBI" id="CHEBI:30013"/>
        <dbReference type="ChEBI" id="CHEBI:30616"/>
        <dbReference type="ChEBI" id="CHEBI:61977"/>
        <dbReference type="ChEBI" id="CHEBI:456216"/>
        <dbReference type="EC" id="2.7.11.1"/>
    </reaction>
</comment>
<comment type="caution">
    <text evidence="10">The sequence shown here is derived from an EMBL/GenBank/DDBJ whole genome shotgun (WGS) entry which is preliminary data.</text>
</comment>
<dbReference type="InterPro" id="IPR000719">
    <property type="entry name" value="Prot_kinase_dom"/>
</dbReference>
<organism evidence="10 11">
    <name type="scientific">Candidatus Auribacter fodinae</name>
    <dbReference type="NCBI Taxonomy" id="2093366"/>
    <lineage>
        <taxon>Bacteria</taxon>
        <taxon>Pseudomonadati</taxon>
        <taxon>Candidatus Auribacterota</taxon>
        <taxon>Candidatus Auribacteria</taxon>
        <taxon>Candidatus Auribacterales</taxon>
        <taxon>Candidatus Auribacteraceae</taxon>
        <taxon>Candidatus Auribacter</taxon>
    </lineage>
</organism>
<feature type="domain" description="Protein kinase" evidence="9">
    <location>
        <begin position="962"/>
        <end position="1252"/>
    </location>
</feature>
<dbReference type="Gene3D" id="1.25.10.10">
    <property type="entry name" value="Leucine-rich Repeat Variant"/>
    <property type="match status" value="2"/>
</dbReference>
<evidence type="ECO:0000256" key="2">
    <source>
        <dbReference type="ARBA" id="ARBA00022527"/>
    </source>
</evidence>
<evidence type="ECO:0000313" key="10">
    <source>
        <dbReference type="EMBL" id="RJP61037.1"/>
    </source>
</evidence>
<dbReference type="GO" id="GO:0005524">
    <property type="term" value="F:ATP binding"/>
    <property type="evidence" value="ECO:0007669"/>
    <property type="project" value="UniProtKB-KW"/>
</dbReference>
<sequence>MILFRFSALIISFVLFIQPALVYCTETAPLQTAERKITDSNALIPEELGTCVSGNANPHADRTVHIIIDAHQNVSAQYNIANILRWLQETTPLNAVYLEGAEGSLHTCDYFDIFKDPDITKTTADYLLNKGFITGAEYFCLTSKKHADLKGAEVSADYYDNLDTLKELKLVNTEQPISDMLAMFSNLLLSGTPDALNNLDARYCSVVLDGTGLNEFVHELTSTFSLQIRKYPHDYPLLSSLSIINTHNARVVKSVLSALNGLKASEEEKNSISELQKEILIHGGTYQNIHATCAILERYPDSVPQKTSEIVHSYRDSLGYMSSISSEDFYIQILDSYKRLHLSVNGKTDLFALRDSLLGLYKGSKVSLSPRECGYFSLDTIDVSDYLQTALQNEVSSEKISGLVSEEVLEKVEDTRLKICAFYDSVEKRNQSIVNTVLNGLQEDKAAALIVGGYHKGIYDALRQYGINVSVLMPNLSVDSTHARDVAYTDYISGTLSELEKLIYYSWSTIIAPLLSQSMGNFTNRSTAVAAAAARQIALMMGTGLYVHDNLKAGVPPEEINEQVSLILDQNSGMNAELTEAFLTLPGTETPPKWPQLLNYTPIANNNGIFIVFQLGQTKIGISLVQDGNTLTASEQASIADKLSSRPMTDTIEFSNTRYTYTITALSDVPERLFTSGEERLLEARLKDSWAIQVPFTEHEARQFLASTKTIPFDPSMNTLYSASVLELETRLEGISLALQNIPPDPTTKYDGFFDDFFEILQNIEAASAQSAEPQEYLTVEMPGYDQPVRLYLVPKTNLELIGQQALTIFRDNHTEIYLPADFLNPAHLSIFLQILKYQIDVQLFGENHLLVTLYEALLNNAPSQREPGSVSDRMMYIFRNTAHLFNMTTSPDQLEAVRKMVTKNLDQHIDVLSFIDSTPDISFIHKQYVRILAEQINMQALFLGIRLDERIADAGGTLRGFKFIRKISEGGWGSVHLAEKDNKQWAVKFYRIPGDRAIDSILAGMLMFQREMLHTNLMYQDVYDGQTGNFARAETPFIAMPYEDGNTLAYCEQNPPSSEEEALNIAIGVVSELMRAEEKGLLHNDIKLNNLFRISGTNRFRLLDFGSSIYLKEPPQEMNEIRIGTTEKYASPELKSFLSAMSVFVSTSDFLISHDLEDINESLTPLLEDMIKSYLRLSPDKALFDHLQNTVLPAINRKLINGEFKTAQEISDELETAFTQYLFSTLDIRSDIYSFGVVLNDVIAGIDSPFLSSIVQNVQADKDRRFRSFKDIYNQLTAYHKTHYDPLSIIALPNVSLFPQAGAADEFAIRNKILNWQAVSFTSDLAHEVSGFLANYNAGLDDVKQQVKAELGHTQDQDSAALERFRQILISMEDALDKVKKNQTSLSLPIPGDTRELVITLVTDTALAGTGQNAVTVAGNKQVLVFLPARYLVSGQREAFFQIFKQQLDQRVFGFTYPQSMLYAALLNSGVKRQLGNIGEDIIVSLQHHILEARKTKNLAELYRIDRFLKSIPNFESLLKNEIALSSELSEPEKEYATLWAHNLSKEAIDLAIEIEVDIAELGGEIRGFRFLKRINSGRWGVVFLAEKNGSLWAVKMVNPSEDFQLAKYIHIKDIMLTSVAYEDVNTQDTGSFSRGENVMIAVPFIEGNTLAEIDIDSMGMTERIELALKILKEYIRLEDYGIVYNDTKPDNIFIPKDPNRDVRIIDFGCSMRAGSAAPRCEEVTVGATLPYITPEFDMFRQALDSFENEVQFLRATPREELQDDFLDRIENIMLRVLNISTKPDQYAKLNFEIFPEVKDRAFNDPSVTTDDLIKMFEKEVIRFLYSILDTRSDIYAVAYMLHETLFKDVMTPEIKSIINKGMQGERGLRFQSFNTFYYTLNNYRKTLSVPAGGNVAFGTIDERDHRRHGGLNAIIRNGFNEKTKPQQWQAPRSTAKDMIRAITYADISSQENLKGFLERNGITTEQQWRSFTVSLFDKMDEMAVFELSSPSLLFWVGNRFAAAHFGRYENRDNMYIPADFAALLSDNEKAYILTHELLHLAGFTHDEAESLQTMFIEDAEQYTLLKQFVYVVTEFDQKPALGQISEAEVKRFVNIMAPVIKRALETKKQIDIEQAMNVLESRSFRPSFAEQALANLNNALRQTASTDEADALLNKSQRIRRYISPNEFNRLIERLSSPNIFLRFEAIDLLAASGTEGLPYIKTALKSSDSTTKINALYAASLRDELIIMPSVIPLLKDPSLQVREMAMETVISLARPEHKDFFQELLQNTVNETELLTALKALTKIGIEINLDTPFYLTHRSEAVRDYAGEQLALRGIDRSQNLVTATTTWNAINSLARIETTTAFKSAFEDLQIMGDQAVPFLEQALKVPDNNIVFWSALLLAERDNLSALRPLLEASYRQGDTKKKLAEQALQRAVYVEPLIQVLQSENTIYSEEAAVILGLNKEASALPLLNEVIINENLKYSLPVRQAALTAAGHISGANLIPDIGTIVLTLREKDERSFDDRVILLEIAHLVRELGSKAGAPILRELLWETSPSLKKAAIAGLGEIGNHTDIERINTIAQIYPDMRSTAETALSRLNTFWNKMLTHIHFFVAGYPPPEFTTYDELIHKGLYSGAEEIIRYGRYDTIPVEVTVNGVKSVVKFRVDQDFFSPDLIASLTQERIKNMLKAILESNPAMAVNLNGKTITLAMLTRSFRLSENHLADNFIGFNMSLTHISDPKAFEVLFRALLTHELKHEAKIAPRGAMPLLQWENDEFRDTLLGILNEFSHHYEMQYFVSAVQPAFAPTSFMLDVLSDSAHGKINQHDIATLSNVIVYQKYEDMHEAFAHAVDESRQLMSSLSGNGLRLRLNDMGMLTQDINRLISLHNSAPVPAGLEVVAGMNNPKIETVFLEEYARQLISGLVNHTDAGILAERLSAEINARYDTTTAQALRKSAYDAAHAIWGIKSTDTKTVTKRLVTDYLYSRFTGRTVHSSFIGIAPHLDSVIAQDPVLSSLNFNSDALPGTKQQRDDQRSFIMVMQAMAQSYNIPVTITEETTSSIPAPNGIRLQLNAVSLIDESL</sequence>
<protein>
    <recommendedName>
        <fullName evidence="1">non-specific serine/threonine protein kinase</fullName>
        <ecNumber evidence="1">2.7.11.1</ecNumber>
    </recommendedName>
</protein>
<evidence type="ECO:0000256" key="3">
    <source>
        <dbReference type="ARBA" id="ARBA00022679"/>
    </source>
</evidence>
<evidence type="ECO:0000259" key="9">
    <source>
        <dbReference type="PROSITE" id="PS50011"/>
    </source>
</evidence>
<evidence type="ECO:0000256" key="7">
    <source>
        <dbReference type="ARBA" id="ARBA00047899"/>
    </source>
</evidence>
<dbReference type="Pfam" id="PF00069">
    <property type="entry name" value="Pkinase"/>
    <property type="match status" value="2"/>
</dbReference>
<evidence type="ECO:0000256" key="4">
    <source>
        <dbReference type="ARBA" id="ARBA00022741"/>
    </source>
</evidence>
<keyword evidence="3" id="KW-0808">Transferase</keyword>
<dbReference type="InterPro" id="IPR016024">
    <property type="entry name" value="ARM-type_fold"/>
</dbReference>
<dbReference type="EC" id="2.7.11.1" evidence="1"/>
<keyword evidence="6" id="KW-0067">ATP-binding</keyword>
<dbReference type="Proteomes" id="UP000266426">
    <property type="component" value="Unassembled WGS sequence"/>
</dbReference>